<feature type="signal peptide" evidence="2">
    <location>
        <begin position="1"/>
        <end position="23"/>
    </location>
</feature>
<gene>
    <name evidence="3" type="ORF">GA0070620_0579</name>
</gene>
<feature type="transmembrane region" description="Helical" evidence="1">
    <location>
        <begin position="101"/>
        <end position="122"/>
    </location>
</feature>
<dbReference type="STRING" id="307121.GA0070620_0579"/>
<evidence type="ECO:0000256" key="1">
    <source>
        <dbReference type="SAM" id="Phobius"/>
    </source>
</evidence>
<keyword evidence="4" id="KW-1185">Reference proteome</keyword>
<dbReference type="AlphaFoldDB" id="A0A1C3MXP6"/>
<dbReference type="RefSeq" id="WP_091588308.1">
    <property type="nucleotide sequence ID" value="NZ_JBHRWG010000002.1"/>
</dbReference>
<dbReference type="Pfam" id="PF19728">
    <property type="entry name" value="DUF6220"/>
    <property type="match status" value="1"/>
</dbReference>
<reference evidence="4" key="1">
    <citation type="submission" date="2016-06" db="EMBL/GenBank/DDBJ databases">
        <authorList>
            <person name="Varghese N."/>
            <person name="Submissions Spin"/>
        </authorList>
    </citation>
    <scope>NUCLEOTIDE SEQUENCE [LARGE SCALE GENOMIC DNA]</scope>
    <source>
        <strain evidence="4">DSM 45344</strain>
    </source>
</reference>
<evidence type="ECO:0000256" key="2">
    <source>
        <dbReference type="SAM" id="SignalP"/>
    </source>
</evidence>
<evidence type="ECO:0008006" key="5">
    <source>
        <dbReference type="Google" id="ProtNLM"/>
    </source>
</evidence>
<protein>
    <recommendedName>
        <fullName evidence="5">Cytochrome b561</fullName>
    </recommendedName>
</protein>
<accession>A0A1C3MXP6</accession>
<evidence type="ECO:0000313" key="3">
    <source>
        <dbReference type="EMBL" id="SBV25110.1"/>
    </source>
</evidence>
<proteinExistence type="predicted"/>
<keyword evidence="1" id="KW-1133">Transmembrane helix</keyword>
<keyword evidence="1" id="KW-0472">Membrane</keyword>
<sequence length="150" mass="14821">MRKALVVVSLLLLVAFALQFVFAAVGAFTKPAGDGAYALHSVTGMAVIPVLTLLTILLAVLAKAPGRLVGLAVLPLGLVVLQALLAMLANAFTDTAGASTPVGLTVAGLHAVNGIVAVHVVVGVHRAARALAGPAPADAVTVAVPEGEPA</sequence>
<dbReference type="PATRIC" id="fig|307121.4.peg.594"/>
<evidence type="ECO:0000313" key="4">
    <source>
        <dbReference type="Proteomes" id="UP000199393"/>
    </source>
</evidence>
<feature type="transmembrane region" description="Helical" evidence="1">
    <location>
        <begin position="39"/>
        <end position="61"/>
    </location>
</feature>
<keyword evidence="2" id="KW-0732">Signal</keyword>
<organism evidence="3 4">
    <name type="scientific">Micromonospora krabiensis</name>
    <dbReference type="NCBI Taxonomy" id="307121"/>
    <lineage>
        <taxon>Bacteria</taxon>
        <taxon>Bacillati</taxon>
        <taxon>Actinomycetota</taxon>
        <taxon>Actinomycetes</taxon>
        <taxon>Micromonosporales</taxon>
        <taxon>Micromonosporaceae</taxon>
        <taxon>Micromonospora</taxon>
    </lineage>
</organism>
<dbReference type="Proteomes" id="UP000199393">
    <property type="component" value="Chromosome I"/>
</dbReference>
<dbReference type="EMBL" id="LT598496">
    <property type="protein sequence ID" value="SBV25110.1"/>
    <property type="molecule type" value="Genomic_DNA"/>
</dbReference>
<name>A0A1C3MXP6_9ACTN</name>
<keyword evidence="1" id="KW-0812">Transmembrane</keyword>
<feature type="chain" id="PRO_5008678420" description="Cytochrome b561" evidence="2">
    <location>
        <begin position="24"/>
        <end position="150"/>
    </location>
</feature>
<feature type="transmembrane region" description="Helical" evidence="1">
    <location>
        <begin position="68"/>
        <end position="89"/>
    </location>
</feature>
<dbReference type="InterPro" id="IPR046192">
    <property type="entry name" value="DUF6220"/>
</dbReference>